<dbReference type="Proteomes" id="UP000689967">
    <property type="component" value="Unassembled WGS sequence"/>
</dbReference>
<accession>A0ABS6HEP4</accession>
<name>A0ABS6HEP4_9PROT</name>
<reference evidence="1 2" key="1">
    <citation type="submission" date="2021-01" db="EMBL/GenBank/DDBJ databases">
        <title>Roseomonas sp. nov, a bacterium isolated from an oil production mixture in Yumen Oilfield.</title>
        <authorList>
            <person name="Wu D."/>
        </authorList>
    </citation>
    <scope>NUCLEOTIDE SEQUENCE [LARGE SCALE GENOMIC DNA]</scope>
    <source>
        <strain evidence="1 2">ROY-5-3</strain>
    </source>
</reference>
<comment type="caution">
    <text evidence="1">The sequence shown here is derived from an EMBL/GenBank/DDBJ whole genome shotgun (WGS) entry which is preliminary data.</text>
</comment>
<protein>
    <submittedName>
        <fullName evidence="1">Uncharacterized protein</fullName>
    </submittedName>
</protein>
<organism evidence="1 2">
    <name type="scientific">Falsiroseomonas oleicola</name>
    <dbReference type="NCBI Taxonomy" id="2801474"/>
    <lineage>
        <taxon>Bacteria</taxon>
        <taxon>Pseudomonadati</taxon>
        <taxon>Pseudomonadota</taxon>
        <taxon>Alphaproteobacteria</taxon>
        <taxon>Acetobacterales</taxon>
        <taxon>Roseomonadaceae</taxon>
        <taxon>Falsiroseomonas</taxon>
    </lineage>
</organism>
<gene>
    <name evidence="1" type="ORF">JJQ90_22120</name>
</gene>
<dbReference type="RefSeq" id="WP_216878441.1">
    <property type="nucleotide sequence ID" value="NZ_JAERQM010000007.1"/>
</dbReference>
<evidence type="ECO:0000313" key="2">
    <source>
        <dbReference type="Proteomes" id="UP000689967"/>
    </source>
</evidence>
<keyword evidence="2" id="KW-1185">Reference proteome</keyword>
<dbReference type="EMBL" id="JAERQM010000007">
    <property type="protein sequence ID" value="MBU8546433.1"/>
    <property type="molecule type" value="Genomic_DNA"/>
</dbReference>
<sequence>MAKLISSPATAIENIRRFEAEVCSSPAVQGRLAYARAWYAYKDELGTTHFGPSKFVGYQGLTAADYIGAGEDDRDGRRTEAQLRQWFAVIDPTSQLHDELNASLVEFLARFGKAPSTKMRINVLREVLETREQPDQLAAIVDLMVAVARLLPPSQLDILRKRLAG</sequence>
<proteinExistence type="predicted"/>
<evidence type="ECO:0000313" key="1">
    <source>
        <dbReference type="EMBL" id="MBU8546433.1"/>
    </source>
</evidence>